<dbReference type="RefSeq" id="WP_243801034.1">
    <property type="nucleotide sequence ID" value="NZ_CP094669.1"/>
</dbReference>
<sequence>MKNHKAESVHTITNWYDGAREGVTDFQGKPHYYACLQDYDYEGKPTPYRLTPIDEETFRLELENWDIWLRYEAAFKSGEATRETHLALPEDQARHEEINRILLGKEYERRESTLIATGEFAYGEKTTVVWDIQ</sequence>
<dbReference type="Proteomes" id="UP000831113">
    <property type="component" value="Chromosome"/>
</dbReference>
<protein>
    <submittedName>
        <fullName evidence="1">Uncharacterized protein</fullName>
    </submittedName>
</protein>
<name>A0ABY4D8B8_9BACT</name>
<proteinExistence type="predicted"/>
<evidence type="ECO:0000313" key="1">
    <source>
        <dbReference type="EMBL" id="UOG76268.1"/>
    </source>
</evidence>
<dbReference type="EMBL" id="CP094669">
    <property type="protein sequence ID" value="UOG76268.1"/>
    <property type="molecule type" value="Genomic_DNA"/>
</dbReference>
<evidence type="ECO:0000313" key="2">
    <source>
        <dbReference type="Proteomes" id="UP000831113"/>
    </source>
</evidence>
<gene>
    <name evidence="1" type="ORF">MTX78_06625</name>
</gene>
<keyword evidence="2" id="KW-1185">Reference proteome</keyword>
<accession>A0ABY4D8B8</accession>
<organism evidence="1 2">
    <name type="scientific">Hymenobacter tibetensis</name>
    <dbReference type="NCBI Taxonomy" id="497967"/>
    <lineage>
        <taxon>Bacteria</taxon>
        <taxon>Pseudomonadati</taxon>
        <taxon>Bacteroidota</taxon>
        <taxon>Cytophagia</taxon>
        <taxon>Cytophagales</taxon>
        <taxon>Hymenobacteraceae</taxon>
        <taxon>Hymenobacter</taxon>
    </lineage>
</organism>
<reference evidence="1 2" key="1">
    <citation type="submission" date="2022-03" db="EMBL/GenBank/DDBJ databases">
        <title>Hymenobactersp. isolated from the air.</title>
        <authorList>
            <person name="Won M."/>
            <person name="Kwon S.-W."/>
        </authorList>
    </citation>
    <scope>NUCLEOTIDE SEQUENCE [LARGE SCALE GENOMIC DNA]</scope>
    <source>
        <strain evidence="1 2">KACC 21982</strain>
    </source>
</reference>